<dbReference type="PROSITE" id="PS50930">
    <property type="entry name" value="HTH_LYTTR"/>
    <property type="match status" value="1"/>
</dbReference>
<dbReference type="PANTHER" id="PTHR37299">
    <property type="entry name" value="TRANSCRIPTIONAL REGULATOR-RELATED"/>
    <property type="match status" value="1"/>
</dbReference>
<dbReference type="PANTHER" id="PTHR37299:SF1">
    <property type="entry name" value="STAGE 0 SPORULATION PROTEIN A HOMOLOG"/>
    <property type="match status" value="1"/>
</dbReference>
<feature type="domain" description="Response regulatory" evidence="2">
    <location>
        <begin position="6"/>
        <end position="119"/>
    </location>
</feature>
<proteinExistence type="predicted"/>
<dbReference type="EMBL" id="JBHULE010000002">
    <property type="protein sequence ID" value="MFD2561669.1"/>
    <property type="molecule type" value="Genomic_DNA"/>
</dbReference>
<dbReference type="Pfam" id="PF00072">
    <property type="entry name" value="Response_reg"/>
    <property type="match status" value="1"/>
</dbReference>
<organism evidence="4 5">
    <name type="scientific">Aquimarina rubra</name>
    <dbReference type="NCBI Taxonomy" id="1920033"/>
    <lineage>
        <taxon>Bacteria</taxon>
        <taxon>Pseudomonadati</taxon>
        <taxon>Bacteroidota</taxon>
        <taxon>Flavobacteriia</taxon>
        <taxon>Flavobacteriales</taxon>
        <taxon>Flavobacteriaceae</taxon>
        <taxon>Aquimarina</taxon>
    </lineage>
</organism>
<dbReference type="InterPro" id="IPR007492">
    <property type="entry name" value="LytTR_DNA-bd_dom"/>
</dbReference>
<evidence type="ECO:0000313" key="5">
    <source>
        <dbReference type="Proteomes" id="UP001597319"/>
    </source>
</evidence>
<keyword evidence="1" id="KW-0597">Phosphoprotein</keyword>
<accession>A0ABW5LAW7</accession>
<sequence>MNSDIPVIIIEDNEEAKTHLSTILNRHFSNIKIVATSDTVKEAISVLNDHNPEIVFMDIELKDGTGFEILDTIDNYDFEIVFVTAHADYLKQAIAYYAFNFITKPFDEEHLIKAVNRYIQLKNRLFTKKKYHLLKEFITNSRLLINTGHEHISLEIENIIRCEADGNYTFFVMDSKEKYMASNYLKYYEDLLGKKGFFRANRSTLINIKHIHSIYKKESIVLSNKEKVTVSVRNRSKLSDLIHELT</sequence>
<dbReference type="Gene3D" id="3.40.50.2300">
    <property type="match status" value="1"/>
</dbReference>
<dbReference type="PROSITE" id="PS50110">
    <property type="entry name" value="RESPONSE_REGULATORY"/>
    <property type="match status" value="1"/>
</dbReference>
<evidence type="ECO:0000313" key="4">
    <source>
        <dbReference type="EMBL" id="MFD2561669.1"/>
    </source>
</evidence>
<keyword evidence="5" id="KW-1185">Reference proteome</keyword>
<dbReference type="SUPFAM" id="SSF52172">
    <property type="entry name" value="CheY-like"/>
    <property type="match status" value="1"/>
</dbReference>
<comment type="caution">
    <text evidence="4">The sequence shown here is derived from an EMBL/GenBank/DDBJ whole genome shotgun (WGS) entry which is preliminary data.</text>
</comment>
<dbReference type="InterPro" id="IPR001789">
    <property type="entry name" value="Sig_transdc_resp-reg_receiver"/>
</dbReference>
<gene>
    <name evidence="4" type="ORF">ACFSR1_03235</name>
</gene>
<evidence type="ECO:0000259" key="3">
    <source>
        <dbReference type="PROSITE" id="PS50930"/>
    </source>
</evidence>
<feature type="modified residue" description="4-aspartylphosphate" evidence="1">
    <location>
        <position position="58"/>
    </location>
</feature>
<dbReference type="RefSeq" id="WP_378289570.1">
    <property type="nucleotide sequence ID" value="NZ_JBHULE010000002.1"/>
</dbReference>
<feature type="domain" description="HTH LytTR-type" evidence="3">
    <location>
        <begin position="143"/>
        <end position="244"/>
    </location>
</feature>
<dbReference type="InterPro" id="IPR046947">
    <property type="entry name" value="LytR-like"/>
</dbReference>
<dbReference type="Proteomes" id="UP001597319">
    <property type="component" value="Unassembled WGS sequence"/>
</dbReference>
<dbReference type="SMART" id="SM00850">
    <property type="entry name" value="LytTR"/>
    <property type="match status" value="1"/>
</dbReference>
<reference evidence="5" key="1">
    <citation type="journal article" date="2019" name="Int. J. Syst. Evol. Microbiol.">
        <title>The Global Catalogue of Microorganisms (GCM) 10K type strain sequencing project: providing services to taxonomists for standard genome sequencing and annotation.</title>
        <authorList>
            <consortium name="The Broad Institute Genomics Platform"/>
            <consortium name="The Broad Institute Genome Sequencing Center for Infectious Disease"/>
            <person name="Wu L."/>
            <person name="Ma J."/>
        </authorList>
    </citation>
    <scope>NUCLEOTIDE SEQUENCE [LARGE SCALE GENOMIC DNA]</scope>
    <source>
        <strain evidence="5">KCTC 52274</strain>
    </source>
</reference>
<dbReference type="InterPro" id="IPR011006">
    <property type="entry name" value="CheY-like_superfamily"/>
</dbReference>
<evidence type="ECO:0000259" key="2">
    <source>
        <dbReference type="PROSITE" id="PS50110"/>
    </source>
</evidence>
<evidence type="ECO:0000256" key="1">
    <source>
        <dbReference type="PROSITE-ProRule" id="PRU00169"/>
    </source>
</evidence>
<dbReference type="SMART" id="SM00448">
    <property type="entry name" value="REC"/>
    <property type="match status" value="1"/>
</dbReference>
<protein>
    <submittedName>
        <fullName evidence="4">LytR/AlgR family response regulator transcription factor</fullName>
    </submittedName>
</protein>
<name>A0ABW5LAW7_9FLAO</name>
<dbReference type="Gene3D" id="2.40.50.1020">
    <property type="entry name" value="LytTr DNA-binding domain"/>
    <property type="match status" value="1"/>
</dbReference>
<dbReference type="Pfam" id="PF04397">
    <property type="entry name" value="LytTR"/>
    <property type="match status" value="1"/>
</dbReference>